<dbReference type="Proteomes" id="UP000215914">
    <property type="component" value="Unassembled WGS sequence"/>
</dbReference>
<keyword evidence="2" id="KW-0747">Spliceosome</keyword>
<feature type="compositionally biased region" description="Basic residues" evidence="5">
    <location>
        <begin position="417"/>
        <end position="429"/>
    </location>
</feature>
<dbReference type="Gene3D" id="3.30.70.330">
    <property type="match status" value="1"/>
</dbReference>
<keyword evidence="3" id="KW-0508">mRNA splicing</keyword>
<feature type="domain" description="RRM" evidence="6">
    <location>
        <begin position="36"/>
        <end position="113"/>
    </location>
</feature>
<dbReference type="InterPro" id="IPR050907">
    <property type="entry name" value="SRSF"/>
</dbReference>
<keyword evidence="4" id="KW-0694">RNA-binding</keyword>
<organism evidence="7 8">
    <name type="scientific">Helianthus annuus</name>
    <name type="common">Common sunflower</name>
    <dbReference type="NCBI Taxonomy" id="4232"/>
    <lineage>
        <taxon>Eukaryota</taxon>
        <taxon>Viridiplantae</taxon>
        <taxon>Streptophyta</taxon>
        <taxon>Embryophyta</taxon>
        <taxon>Tracheophyta</taxon>
        <taxon>Spermatophyta</taxon>
        <taxon>Magnoliopsida</taxon>
        <taxon>eudicotyledons</taxon>
        <taxon>Gunneridae</taxon>
        <taxon>Pentapetalae</taxon>
        <taxon>asterids</taxon>
        <taxon>campanulids</taxon>
        <taxon>Asterales</taxon>
        <taxon>Asteraceae</taxon>
        <taxon>Asteroideae</taxon>
        <taxon>Heliantheae alliance</taxon>
        <taxon>Heliantheae</taxon>
        <taxon>Helianthus</taxon>
    </lineage>
</organism>
<accession>A0A9K3IF97</accession>
<proteinExistence type="predicted"/>
<dbReference type="PROSITE" id="PS50102">
    <property type="entry name" value="RRM"/>
    <property type="match status" value="1"/>
</dbReference>
<dbReference type="GO" id="GO:0003723">
    <property type="term" value="F:RNA binding"/>
    <property type="evidence" value="ECO:0007669"/>
    <property type="project" value="UniProtKB-UniRule"/>
</dbReference>
<dbReference type="InterPro" id="IPR035979">
    <property type="entry name" value="RBD_domain_sf"/>
</dbReference>
<evidence type="ECO:0000256" key="5">
    <source>
        <dbReference type="SAM" id="MobiDB-lite"/>
    </source>
</evidence>
<feature type="region of interest" description="Disordered" evidence="5">
    <location>
        <begin position="1"/>
        <end position="31"/>
    </location>
</feature>
<dbReference type="EMBL" id="MNCJ02000323">
    <property type="protein sequence ID" value="KAF5795883.1"/>
    <property type="molecule type" value="Genomic_DNA"/>
</dbReference>
<dbReference type="AlphaFoldDB" id="A0A9K3IF97"/>
<feature type="region of interest" description="Disordered" evidence="5">
    <location>
        <begin position="417"/>
        <end position="446"/>
    </location>
</feature>
<comment type="caution">
    <text evidence="7">The sequence shown here is derived from an EMBL/GenBank/DDBJ whole genome shotgun (WGS) entry which is preliminary data.</text>
</comment>
<gene>
    <name evidence="7" type="ORF">HanXRQr2_Chr08g0344871</name>
</gene>
<reference evidence="7" key="2">
    <citation type="submission" date="2020-06" db="EMBL/GenBank/DDBJ databases">
        <title>Helianthus annuus Genome sequencing and assembly Release 2.</title>
        <authorList>
            <person name="Gouzy J."/>
            <person name="Langlade N."/>
            <person name="Munos S."/>
        </authorList>
    </citation>
    <scope>NUCLEOTIDE SEQUENCE</scope>
    <source>
        <tissue evidence="7">Leaves</tissue>
    </source>
</reference>
<evidence type="ECO:0000256" key="2">
    <source>
        <dbReference type="ARBA" id="ARBA00022728"/>
    </source>
</evidence>
<dbReference type="SMART" id="SM00360">
    <property type="entry name" value="RRM"/>
    <property type="match status" value="1"/>
</dbReference>
<protein>
    <submittedName>
        <fullName evidence="7">RNA recognition motif domain, nucleotide-binding alpha-beta plait domain superfamily</fullName>
    </submittedName>
</protein>
<dbReference type="GO" id="GO:0005681">
    <property type="term" value="C:spliceosomal complex"/>
    <property type="evidence" value="ECO:0007669"/>
    <property type="project" value="UniProtKB-KW"/>
</dbReference>
<evidence type="ECO:0000313" key="8">
    <source>
        <dbReference type="Proteomes" id="UP000215914"/>
    </source>
</evidence>
<dbReference type="GO" id="GO:0006397">
    <property type="term" value="P:mRNA processing"/>
    <property type="evidence" value="ECO:0007669"/>
    <property type="project" value="UniProtKB-KW"/>
</dbReference>
<keyword evidence="1" id="KW-0507">mRNA processing</keyword>
<dbReference type="Gramene" id="mRNA:HanXRQr2_Chr08g0344871">
    <property type="protein sequence ID" value="CDS:HanXRQr2_Chr08g0344871.1"/>
    <property type="gene ID" value="HanXRQr2_Chr08g0344871"/>
</dbReference>
<dbReference type="Pfam" id="PF00076">
    <property type="entry name" value="RRM_1"/>
    <property type="match status" value="1"/>
</dbReference>
<evidence type="ECO:0000256" key="1">
    <source>
        <dbReference type="ARBA" id="ARBA00022664"/>
    </source>
</evidence>
<dbReference type="PANTHER" id="PTHR23147">
    <property type="entry name" value="SERINE/ARGININE RICH SPLICING FACTOR"/>
    <property type="match status" value="1"/>
</dbReference>
<sequence>MSGRDRFQQDTWYDVPVKKGKGNQHQSREKEKDLEVKFFVSNLPEECASSDLVRVFKEYGDVQGTYIARKYDRLGKRFGFVTFYRGRNMDDLESALKDVWIGSYKLFVAPARFVDGKEVPRKEEKVWQPARGKEVIHEGKDGGSEGPSVASVDINMEDRRSFKDTLLNKDPKPDDVIEIRVESPVAVFGEWYDRALVVHMKTLVDLTNMRGWLTSVCEEKVEIKYVGGLCVLLVFINRESKLSFTTKKDAWDVYVEMIEEWYGQTFMVPRIAWLKIRGIPLSLSFHDVFHEVASKFGVIIQPAIFPEEDGDLTVAVVGILRQQMERVNQRVRVLWKTSKFGVMVEEETTDWVPDCLVEMEEEGGLEVEESAPVNLIAEEVPDLNLIQDDAVVNSGMEGNDKVVDEIGEQVQKSPVIKKRKGFSRKKGSRNKSASPVGNDRPKKRQRDGEDFFDIDHFIFTVNEGQAALQKQVDSGSVHSGLQQHGLVSNENVVLGHSVYKENCVNVMDAVTKENCAINS</sequence>
<keyword evidence="8" id="KW-1185">Reference proteome</keyword>
<dbReference type="CDD" id="cd00590">
    <property type="entry name" value="RRM_SF"/>
    <property type="match status" value="1"/>
</dbReference>
<dbReference type="InterPro" id="IPR000504">
    <property type="entry name" value="RRM_dom"/>
</dbReference>
<dbReference type="InterPro" id="IPR012677">
    <property type="entry name" value="Nucleotide-bd_a/b_plait_sf"/>
</dbReference>
<evidence type="ECO:0000313" key="7">
    <source>
        <dbReference type="EMBL" id="KAF5795883.1"/>
    </source>
</evidence>
<reference evidence="7" key="1">
    <citation type="journal article" date="2017" name="Nature">
        <title>The sunflower genome provides insights into oil metabolism, flowering and Asterid evolution.</title>
        <authorList>
            <person name="Badouin H."/>
            <person name="Gouzy J."/>
            <person name="Grassa C.J."/>
            <person name="Murat F."/>
            <person name="Staton S.E."/>
            <person name="Cottret L."/>
            <person name="Lelandais-Briere C."/>
            <person name="Owens G.L."/>
            <person name="Carrere S."/>
            <person name="Mayjonade B."/>
            <person name="Legrand L."/>
            <person name="Gill N."/>
            <person name="Kane N.C."/>
            <person name="Bowers J.E."/>
            <person name="Hubner S."/>
            <person name="Bellec A."/>
            <person name="Berard A."/>
            <person name="Berges H."/>
            <person name="Blanchet N."/>
            <person name="Boniface M.C."/>
            <person name="Brunel D."/>
            <person name="Catrice O."/>
            <person name="Chaidir N."/>
            <person name="Claudel C."/>
            <person name="Donnadieu C."/>
            <person name="Faraut T."/>
            <person name="Fievet G."/>
            <person name="Helmstetter N."/>
            <person name="King M."/>
            <person name="Knapp S.J."/>
            <person name="Lai Z."/>
            <person name="Le Paslier M.C."/>
            <person name="Lippi Y."/>
            <person name="Lorenzon L."/>
            <person name="Mandel J.R."/>
            <person name="Marage G."/>
            <person name="Marchand G."/>
            <person name="Marquand E."/>
            <person name="Bret-Mestries E."/>
            <person name="Morien E."/>
            <person name="Nambeesan S."/>
            <person name="Nguyen T."/>
            <person name="Pegot-Espagnet P."/>
            <person name="Pouilly N."/>
            <person name="Raftis F."/>
            <person name="Sallet E."/>
            <person name="Schiex T."/>
            <person name="Thomas J."/>
            <person name="Vandecasteele C."/>
            <person name="Vares D."/>
            <person name="Vear F."/>
            <person name="Vautrin S."/>
            <person name="Crespi M."/>
            <person name="Mangin B."/>
            <person name="Burke J.M."/>
            <person name="Salse J."/>
            <person name="Munos S."/>
            <person name="Vincourt P."/>
            <person name="Rieseberg L.H."/>
            <person name="Langlade N.B."/>
        </authorList>
    </citation>
    <scope>NUCLEOTIDE SEQUENCE</scope>
    <source>
        <tissue evidence="7">Leaves</tissue>
    </source>
</reference>
<dbReference type="GO" id="GO:0008380">
    <property type="term" value="P:RNA splicing"/>
    <property type="evidence" value="ECO:0007669"/>
    <property type="project" value="UniProtKB-KW"/>
</dbReference>
<name>A0A9K3IF97_HELAN</name>
<evidence type="ECO:0000256" key="4">
    <source>
        <dbReference type="PROSITE-ProRule" id="PRU00176"/>
    </source>
</evidence>
<dbReference type="SUPFAM" id="SSF54928">
    <property type="entry name" value="RNA-binding domain, RBD"/>
    <property type="match status" value="1"/>
</dbReference>
<evidence type="ECO:0000256" key="3">
    <source>
        <dbReference type="ARBA" id="ARBA00023187"/>
    </source>
</evidence>
<evidence type="ECO:0000259" key="6">
    <source>
        <dbReference type="PROSITE" id="PS50102"/>
    </source>
</evidence>